<evidence type="ECO:0000256" key="3">
    <source>
        <dbReference type="ARBA" id="ARBA00022692"/>
    </source>
</evidence>
<dbReference type="AlphaFoldDB" id="A0A9N9S8M2"/>
<reference evidence="9" key="1">
    <citation type="submission" date="2022-01" db="EMBL/GenBank/DDBJ databases">
        <authorList>
            <person name="King R."/>
        </authorList>
    </citation>
    <scope>NUCLEOTIDE SEQUENCE</scope>
</reference>
<feature type="transmembrane region" description="Helical" evidence="8">
    <location>
        <begin position="560"/>
        <end position="583"/>
    </location>
</feature>
<feature type="transmembrane region" description="Helical" evidence="8">
    <location>
        <begin position="406"/>
        <end position="425"/>
    </location>
</feature>
<dbReference type="EMBL" id="OU895880">
    <property type="protein sequence ID" value="CAG9811417.1"/>
    <property type="molecule type" value="Genomic_DNA"/>
</dbReference>
<protein>
    <recommendedName>
        <fullName evidence="11">Ionotropic receptor</fullName>
    </recommendedName>
</protein>
<feature type="transmembrane region" description="Helical" evidence="8">
    <location>
        <begin position="685"/>
        <end position="704"/>
    </location>
</feature>
<sequence>MKFKSFLYFSLISNIFCGFNYVKSPNLSLNLIALNEVFGTFFNKNQLFNVFYDNKQDQNYSELLHTKFLSQENHKFSCKVNTISENILMYDISSIIFVYSCSTLGFIHIHQYATNEYPMPLKILTYIENCSFEIIKSNIKKIVFRILTYMENDMEAFEYLLINDEELLYLTTIEYYTETACNTPQLITLNIFNKTTQKWEKKLQIYEKFQNFHSCELVMRTAYHINYAKGWMGLKKSANSFEVIGIIPKLFKDIGRYFNYKPGYEIEMLKDQNDFHCTKVFESPKIDWNLTLPNVCFGVTRIEAQANRDFKSSHFTGTFLDIFEVVLVTPGQVYSSYEKLLLPFDKITWILLVFTFFTAFLTIFVIYFLPEPIHRLFYGPNVKSPALNVISTFFGIPQLKDPRLHFSRFILMMFILFCLIFRTCYQSKMFEFMTTSPRRPPPNSMKEMAQKGYKLLARDHNVMYKDVMKNGDINWPELEVIDQDDFFDIYYSQAQNSSAKLGLIFQLYMLNYFEKAEVINAWTMTGIMDKIIKDAMGEKMKFRVKKEPKVLTVENLDFGFFIWLGCCGCSFACFVLEAGYFVATMRYKVYRQNIRKPKVTLIKKSYQNYAKVHPILNEIEQSHQNIAKPKVHEQFRHNHRWVSVFVLMSLIMEIVIISYFAAHIAMQLDGETNKEFCNLAVPLGLLGYFTYTCLVSFGVYIKMYRIAGGYERL</sequence>
<evidence type="ECO:0000256" key="5">
    <source>
        <dbReference type="ARBA" id="ARBA00023136"/>
    </source>
</evidence>
<comment type="subcellular location">
    <subcellularLocation>
        <location evidence="1">Cell membrane</location>
        <topology evidence="1">Multi-pass membrane protein</topology>
    </subcellularLocation>
</comment>
<keyword evidence="5 8" id="KW-0472">Membrane</keyword>
<keyword evidence="6" id="KW-0675">Receptor</keyword>
<evidence type="ECO:0008006" key="11">
    <source>
        <dbReference type="Google" id="ProtNLM"/>
    </source>
</evidence>
<reference evidence="9" key="2">
    <citation type="submission" date="2022-10" db="EMBL/GenBank/DDBJ databases">
        <authorList>
            <consortium name="ENA_rothamsted_submissions"/>
            <consortium name="culmorum"/>
            <person name="King R."/>
        </authorList>
    </citation>
    <scope>NUCLEOTIDE SEQUENCE</scope>
</reference>
<evidence type="ECO:0000313" key="9">
    <source>
        <dbReference type="EMBL" id="CAG9811417.1"/>
    </source>
</evidence>
<dbReference type="Proteomes" id="UP001153620">
    <property type="component" value="Chromosome 4"/>
</dbReference>
<dbReference type="PANTHER" id="PTHR42643:SF30">
    <property type="entry name" value="IONOTROPIC RECEPTOR 40A-RELATED"/>
    <property type="match status" value="1"/>
</dbReference>
<keyword evidence="2" id="KW-1003">Cell membrane</keyword>
<organism evidence="9 10">
    <name type="scientific">Chironomus riparius</name>
    <dbReference type="NCBI Taxonomy" id="315576"/>
    <lineage>
        <taxon>Eukaryota</taxon>
        <taxon>Metazoa</taxon>
        <taxon>Ecdysozoa</taxon>
        <taxon>Arthropoda</taxon>
        <taxon>Hexapoda</taxon>
        <taxon>Insecta</taxon>
        <taxon>Pterygota</taxon>
        <taxon>Neoptera</taxon>
        <taxon>Endopterygota</taxon>
        <taxon>Diptera</taxon>
        <taxon>Nematocera</taxon>
        <taxon>Chironomoidea</taxon>
        <taxon>Chironomidae</taxon>
        <taxon>Chironominae</taxon>
        <taxon>Chironomus</taxon>
    </lineage>
</organism>
<name>A0A9N9S8M2_9DIPT</name>
<evidence type="ECO:0000256" key="1">
    <source>
        <dbReference type="ARBA" id="ARBA00004651"/>
    </source>
</evidence>
<feature type="transmembrane region" description="Helical" evidence="8">
    <location>
        <begin position="641"/>
        <end position="665"/>
    </location>
</feature>
<evidence type="ECO:0000256" key="8">
    <source>
        <dbReference type="SAM" id="Phobius"/>
    </source>
</evidence>
<dbReference type="PANTHER" id="PTHR42643">
    <property type="entry name" value="IONOTROPIC RECEPTOR 20A-RELATED"/>
    <property type="match status" value="1"/>
</dbReference>
<evidence type="ECO:0000256" key="4">
    <source>
        <dbReference type="ARBA" id="ARBA00022989"/>
    </source>
</evidence>
<evidence type="ECO:0000256" key="6">
    <source>
        <dbReference type="ARBA" id="ARBA00023170"/>
    </source>
</evidence>
<evidence type="ECO:0000313" key="10">
    <source>
        <dbReference type="Proteomes" id="UP001153620"/>
    </source>
</evidence>
<feature type="transmembrane region" description="Helical" evidence="8">
    <location>
        <begin position="347"/>
        <end position="369"/>
    </location>
</feature>
<keyword evidence="10" id="KW-1185">Reference proteome</keyword>
<keyword evidence="7" id="KW-0325">Glycoprotein</keyword>
<accession>A0A9N9S8M2</accession>
<dbReference type="InterPro" id="IPR052192">
    <property type="entry name" value="Insect_Ionotropic_Sensory_Rcpt"/>
</dbReference>
<dbReference type="GO" id="GO:0005886">
    <property type="term" value="C:plasma membrane"/>
    <property type="evidence" value="ECO:0007669"/>
    <property type="project" value="UniProtKB-SubCell"/>
</dbReference>
<dbReference type="Gene3D" id="1.10.287.70">
    <property type="match status" value="1"/>
</dbReference>
<keyword evidence="3 8" id="KW-0812">Transmembrane</keyword>
<evidence type="ECO:0000256" key="7">
    <source>
        <dbReference type="ARBA" id="ARBA00023180"/>
    </source>
</evidence>
<keyword evidence="4 8" id="KW-1133">Transmembrane helix</keyword>
<gene>
    <name evidence="9" type="ORF">CHIRRI_LOCUS14226</name>
</gene>
<evidence type="ECO:0000256" key="2">
    <source>
        <dbReference type="ARBA" id="ARBA00022475"/>
    </source>
</evidence>
<proteinExistence type="predicted"/>